<dbReference type="InterPro" id="IPR039721">
    <property type="entry name" value="C5-epimerase"/>
</dbReference>
<accession>J3JD09</accession>
<dbReference type="InterPro" id="IPR008928">
    <property type="entry name" value="6-hairpin_glycosidase_sf"/>
</dbReference>
<dbReference type="PANTHER" id="PTHR13174">
    <property type="entry name" value="D-GLUCURONYL C5-EPIMERASE"/>
    <property type="match status" value="1"/>
</dbReference>
<dbReference type="GO" id="GO:0005975">
    <property type="term" value="P:carbohydrate metabolic process"/>
    <property type="evidence" value="ECO:0007669"/>
    <property type="project" value="InterPro"/>
</dbReference>
<sequence>MSPPMNRRTFVALVSSGLGGIAGCVGSRPVGSRQTVTSNSTSTATPTNTPTAMQTETPTPTETAEPESFTLDGRRVERTRYDLRRLPYEKRPQFILERREPPRCAYNVDELDGIDNLQMATIDGVTGHMPIRTSRMIMRLLHCYRAIDRGPYLDKAEEIADAFLDSATMVDGLPYFAYTLPKGGSGEDFEPPWYSGMSQGTSLSAFLRLYEETGDEEYLAVADDIFETFTRLGPREDPWTVMVDDDGYYWIEEYPHDPPTHVLNGFNVGLWGLYEYWLLRDTAESRALLEAAITTIEHYIEAFRVSGEVSWYGLNRGYRGNEYYHAVHIRQLRELHNITGDPYFAEMEAAFDADSPESEGMK</sequence>
<dbReference type="GO" id="GO:0047464">
    <property type="term" value="F:heparosan-N-sulfate-glucuronate 5-epimerase activity"/>
    <property type="evidence" value="ECO:0007669"/>
    <property type="project" value="InterPro"/>
</dbReference>
<dbReference type="SUPFAM" id="SSF48208">
    <property type="entry name" value="Six-hairpin glycosidases"/>
    <property type="match status" value="1"/>
</dbReference>
<feature type="compositionally biased region" description="Low complexity" evidence="1">
    <location>
        <begin position="35"/>
        <end position="67"/>
    </location>
</feature>
<dbReference type="InterPro" id="IPR010598">
    <property type="entry name" value="C5-epim_C"/>
</dbReference>
<dbReference type="Proteomes" id="UP000007813">
    <property type="component" value="Unassembled WGS sequence"/>
</dbReference>
<gene>
    <name evidence="3" type="ORF">HSB1_44650</name>
</gene>
<reference evidence="3 4" key="1">
    <citation type="journal article" date="2012" name="J. Bacteriol.">
        <title>Draft Genome Sequence of the Extremely Halophilic Archaeon Halogranum salarium B-1T.</title>
        <authorList>
            <person name="Kim K.K."/>
            <person name="Lee K.C."/>
            <person name="Lee J.S."/>
        </authorList>
    </citation>
    <scope>NUCLEOTIDE SEQUENCE [LARGE SCALE GENOMIC DNA]</scope>
    <source>
        <strain evidence="3 4">B-1</strain>
    </source>
</reference>
<feature type="region of interest" description="Disordered" evidence="1">
    <location>
        <begin position="25"/>
        <end position="67"/>
    </location>
</feature>
<dbReference type="EMBL" id="ALJD01000016">
    <property type="protein sequence ID" value="EJN57079.1"/>
    <property type="molecule type" value="Genomic_DNA"/>
</dbReference>
<comment type="caution">
    <text evidence="3">The sequence shown here is derived from an EMBL/GenBank/DDBJ whole genome shotgun (WGS) entry which is preliminary data.</text>
</comment>
<dbReference type="PROSITE" id="PS51257">
    <property type="entry name" value="PROKAR_LIPOPROTEIN"/>
    <property type="match status" value="1"/>
</dbReference>
<evidence type="ECO:0000256" key="1">
    <source>
        <dbReference type="SAM" id="MobiDB-lite"/>
    </source>
</evidence>
<dbReference type="eggNOG" id="arCOG07790">
    <property type="taxonomic scope" value="Archaea"/>
</dbReference>
<feature type="domain" description="D-glucuronyl C5-epimerase C-terminal" evidence="2">
    <location>
        <begin position="185"/>
        <end position="349"/>
    </location>
</feature>
<evidence type="ECO:0000259" key="2">
    <source>
        <dbReference type="Pfam" id="PF06662"/>
    </source>
</evidence>
<protein>
    <recommendedName>
        <fullName evidence="2">D-glucuronyl C5-epimerase C-terminal domain-containing protein</fullName>
    </recommendedName>
</protein>
<organism evidence="3 4">
    <name type="scientific">Halogranum salarium B-1</name>
    <dbReference type="NCBI Taxonomy" id="1210908"/>
    <lineage>
        <taxon>Archaea</taxon>
        <taxon>Methanobacteriati</taxon>
        <taxon>Methanobacteriota</taxon>
        <taxon>Stenosarchaea group</taxon>
        <taxon>Halobacteria</taxon>
        <taxon>Halobacteriales</taxon>
        <taxon>Haloferacaceae</taxon>
    </lineage>
</organism>
<dbReference type="AlphaFoldDB" id="J3JD09"/>
<dbReference type="Pfam" id="PF06662">
    <property type="entry name" value="C5-epim_C"/>
    <property type="match status" value="1"/>
</dbReference>
<proteinExistence type="predicted"/>
<dbReference type="GO" id="GO:0015012">
    <property type="term" value="P:heparan sulfate proteoglycan biosynthetic process"/>
    <property type="evidence" value="ECO:0007669"/>
    <property type="project" value="InterPro"/>
</dbReference>
<evidence type="ECO:0000313" key="4">
    <source>
        <dbReference type="Proteomes" id="UP000007813"/>
    </source>
</evidence>
<dbReference type="PANTHER" id="PTHR13174:SF3">
    <property type="entry name" value="D-GLUCURONYL C5-EPIMERASE"/>
    <property type="match status" value="1"/>
</dbReference>
<name>J3JD09_9EURY</name>
<evidence type="ECO:0000313" key="3">
    <source>
        <dbReference type="EMBL" id="EJN57079.1"/>
    </source>
</evidence>